<evidence type="ECO:0000313" key="1">
    <source>
        <dbReference type="EMBL" id="GMH16142.1"/>
    </source>
</evidence>
<evidence type="ECO:0000313" key="2">
    <source>
        <dbReference type="Proteomes" id="UP001279734"/>
    </source>
</evidence>
<dbReference type="EMBL" id="BSYO01000016">
    <property type="protein sequence ID" value="GMH16142.1"/>
    <property type="molecule type" value="Genomic_DNA"/>
</dbReference>
<protein>
    <submittedName>
        <fullName evidence="1">Uncharacterized protein</fullName>
    </submittedName>
</protein>
<comment type="caution">
    <text evidence="1">The sequence shown here is derived from an EMBL/GenBank/DDBJ whole genome shotgun (WGS) entry which is preliminary data.</text>
</comment>
<sequence>MDTFAIRDDADVVCYWSLSPVDIADMQIWHFYSLTGWQGGAFRLLRSPFPGSLVCALARSTVLAVWANVDVWVQPLSGPAHMDDQLLILPETEYLNVGFLPNSWFGPLLTWTKRSFWAIWLPCLQAPASGVTVKWLQVGQFGTTWKVGYAGHTEPSLTRTWVGQFDYLCDLEV</sequence>
<organism evidence="1 2">
    <name type="scientific">Nepenthes gracilis</name>
    <name type="common">Slender pitcher plant</name>
    <dbReference type="NCBI Taxonomy" id="150966"/>
    <lineage>
        <taxon>Eukaryota</taxon>
        <taxon>Viridiplantae</taxon>
        <taxon>Streptophyta</taxon>
        <taxon>Embryophyta</taxon>
        <taxon>Tracheophyta</taxon>
        <taxon>Spermatophyta</taxon>
        <taxon>Magnoliopsida</taxon>
        <taxon>eudicotyledons</taxon>
        <taxon>Gunneridae</taxon>
        <taxon>Pentapetalae</taxon>
        <taxon>Caryophyllales</taxon>
        <taxon>Nepenthaceae</taxon>
        <taxon>Nepenthes</taxon>
    </lineage>
</organism>
<name>A0AAD3STA8_NEPGR</name>
<proteinExistence type="predicted"/>
<reference evidence="1" key="1">
    <citation type="submission" date="2023-05" db="EMBL/GenBank/DDBJ databases">
        <title>Nepenthes gracilis genome sequencing.</title>
        <authorList>
            <person name="Fukushima K."/>
        </authorList>
    </citation>
    <scope>NUCLEOTIDE SEQUENCE</scope>
    <source>
        <strain evidence="1">SING2019-196</strain>
    </source>
</reference>
<dbReference type="Proteomes" id="UP001279734">
    <property type="component" value="Unassembled WGS sequence"/>
</dbReference>
<keyword evidence="2" id="KW-1185">Reference proteome</keyword>
<gene>
    <name evidence="1" type="ORF">Nepgr_017983</name>
</gene>
<accession>A0AAD3STA8</accession>
<dbReference type="AlphaFoldDB" id="A0AAD3STA8"/>